<feature type="transmembrane region" description="Helical" evidence="1">
    <location>
        <begin position="215"/>
        <end position="233"/>
    </location>
</feature>
<keyword evidence="1" id="KW-0472">Membrane</keyword>
<gene>
    <name evidence="2" type="ORF">RUMGNA_01475</name>
</gene>
<sequence>MKVAFIISYAVTIILAIGFIYCVYMKNYWIFKFVDKIKSPVQQLVYVLLMFVSSYVYVYLSLQIRCRFSAVICSILLLILIWVMDYFFSFSFKDNDLYIGNKKRYIFMAYVGACISGFFIAYRDHLALALEISNITISVLIGAYVPFTLLLDDATNGKVELQKVKQGWKNKYNEIFHEHRFKSILSDVFVAMVYGVLLGVALSSSTNIIKDITSGMGMGVITVIIACVGLFEVKKKLRSRKKELRNIEEQEKNDSK</sequence>
<evidence type="ECO:0000313" key="3">
    <source>
        <dbReference type="Proteomes" id="UP000004410"/>
    </source>
</evidence>
<dbReference type="AlphaFoldDB" id="A7B1P9"/>
<keyword evidence="1" id="KW-0812">Transmembrane</keyword>
<evidence type="ECO:0000256" key="1">
    <source>
        <dbReference type="SAM" id="Phobius"/>
    </source>
</evidence>
<dbReference type="PaxDb" id="411470-RUMGNA_01475"/>
<organism evidence="2 3">
    <name type="scientific">Mediterraneibacter gnavus (strain ATCC 29149 / DSM 114966 / JCM 6515 / VPI C7-9)</name>
    <name type="common">Ruminococcus gnavus</name>
    <dbReference type="NCBI Taxonomy" id="411470"/>
    <lineage>
        <taxon>Bacteria</taxon>
        <taxon>Bacillati</taxon>
        <taxon>Bacillota</taxon>
        <taxon>Clostridia</taxon>
        <taxon>Lachnospirales</taxon>
        <taxon>Lachnospiraceae</taxon>
        <taxon>Mediterraneibacter</taxon>
    </lineage>
</organism>
<reference evidence="2 3" key="1">
    <citation type="submission" date="2007-04" db="EMBL/GenBank/DDBJ databases">
        <authorList>
            <person name="Fulton L."/>
            <person name="Clifton S."/>
            <person name="Fulton B."/>
            <person name="Xu J."/>
            <person name="Minx P."/>
            <person name="Pepin K.H."/>
            <person name="Johnson M."/>
            <person name="Thiruvilangam P."/>
            <person name="Bhonagiri V."/>
            <person name="Nash W.E."/>
            <person name="Mardis E.R."/>
            <person name="Wilson R.K."/>
        </authorList>
    </citation>
    <scope>NUCLEOTIDE SEQUENCE [LARGE SCALE GENOMIC DNA]</scope>
    <source>
        <strain evidence="2 3">ATCC 29149</strain>
    </source>
</reference>
<comment type="caution">
    <text evidence="2">The sequence shown here is derived from an EMBL/GenBank/DDBJ whole genome shotgun (WGS) entry which is preliminary data.</text>
</comment>
<feature type="transmembrane region" description="Helical" evidence="1">
    <location>
        <begin position="6"/>
        <end position="24"/>
    </location>
</feature>
<proteinExistence type="predicted"/>
<reference evidence="2 3" key="2">
    <citation type="submission" date="2007-06" db="EMBL/GenBank/DDBJ databases">
        <title>Draft genome sequence of Ruminococcus gnavus (ATCC 29149).</title>
        <authorList>
            <person name="Sudarsanam P."/>
            <person name="Ley R."/>
            <person name="Guruge J."/>
            <person name="Turnbaugh P.J."/>
            <person name="Mahowald M."/>
            <person name="Liep D."/>
            <person name="Gordon J."/>
        </authorList>
    </citation>
    <scope>NUCLEOTIDE SEQUENCE [LARGE SCALE GENOMIC DNA]</scope>
    <source>
        <strain evidence="2 3">ATCC 29149</strain>
    </source>
</reference>
<feature type="transmembrane region" description="Helical" evidence="1">
    <location>
        <begin position="128"/>
        <end position="151"/>
    </location>
</feature>
<dbReference type="Proteomes" id="UP000004410">
    <property type="component" value="Unassembled WGS sequence"/>
</dbReference>
<protein>
    <submittedName>
        <fullName evidence="2">Uncharacterized protein</fullName>
    </submittedName>
</protein>
<dbReference type="RefSeq" id="WP_004223606.1">
    <property type="nucleotide sequence ID" value="NZ_AAYG02000011.1"/>
</dbReference>
<feature type="transmembrane region" description="Helical" evidence="1">
    <location>
        <begin position="68"/>
        <end position="92"/>
    </location>
</feature>
<feature type="transmembrane region" description="Helical" evidence="1">
    <location>
        <begin position="44"/>
        <end position="62"/>
    </location>
</feature>
<evidence type="ECO:0000313" key="2">
    <source>
        <dbReference type="EMBL" id="EDN78171.1"/>
    </source>
</evidence>
<name>A7B1P9_MEDG7</name>
<dbReference type="EMBL" id="AAYG02000011">
    <property type="protein sequence ID" value="EDN78171.1"/>
    <property type="molecule type" value="Genomic_DNA"/>
</dbReference>
<dbReference type="GeneID" id="57433814"/>
<dbReference type="eggNOG" id="ENOG5030GSK">
    <property type="taxonomic scope" value="Bacteria"/>
</dbReference>
<accession>A7B1P9</accession>
<feature type="transmembrane region" description="Helical" evidence="1">
    <location>
        <begin position="104"/>
        <end position="122"/>
    </location>
</feature>
<keyword evidence="1" id="KW-1133">Transmembrane helix</keyword>